<dbReference type="RefSeq" id="WP_375357620.1">
    <property type="nucleotide sequence ID" value="NZ_JBHHMI010000029.1"/>
</dbReference>
<evidence type="ECO:0000313" key="2">
    <source>
        <dbReference type="Proteomes" id="UP001580346"/>
    </source>
</evidence>
<protein>
    <submittedName>
        <fullName evidence="1">Uncharacterized protein</fullName>
    </submittedName>
</protein>
<accession>A0ABV5AYP3</accession>
<gene>
    <name evidence="1" type="ORF">ACE41H_21550</name>
</gene>
<sequence length="132" mass="14600">MRVCCRRKTEIADLEAACAAAWPSIPEAVKAVKNQLKDPLADRAPVVLLKASRIVRTEAGGFALVDSAGNTLKLNDVYRLPQKSTRLLSLVDPLLLEDSCLLVMFEHQMDKGCLAAQPLTLIQEERVVRLLY</sequence>
<reference evidence="1 2" key="1">
    <citation type="submission" date="2024-09" db="EMBL/GenBank/DDBJ databases">
        <title>Paenibacillus zeirhizospherea sp. nov., isolated from surface of the maize (Zea mays) roots in a horticulture field, Hungary.</title>
        <authorList>
            <person name="Marton D."/>
            <person name="Farkas M."/>
            <person name="Bedics A."/>
            <person name="Toth E."/>
            <person name="Tancsics A."/>
            <person name="Boka K."/>
            <person name="Maroti G."/>
            <person name="Kriszt B."/>
            <person name="Cserhati M."/>
        </authorList>
    </citation>
    <scope>NUCLEOTIDE SEQUENCE [LARGE SCALE GENOMIC DNA]</scope>
    <source>
        <strain evidence="1 2">KCTC 33519</strain>
    </source>
</reference>
<keyword evidence="2" id="KW-1185">Reference proteome</keyword>
<proteinExistence type="predicted"/>
<dbReference type="Proteomes" id="UP001580346">
    <property type="component" value="Unassembled WGS sequence"/>
</dbReference>
<evidence type="ECO:0000313" key="1">
    <source>
        <dbReference type="EMBL" id="MFB5269348.1"/>
    </source>
</evidence>
<comment type="caution">
    <text evidence="1">The sequence shown here is derived from an EMBL/GenBank/DDBJ whole genome shotgun (WGS) entry which is preliminary data.</text>
</comment>
<name>A0ABV5AYP3_9BACL</name>
<dbReference type="EMBL" id="JBHHMI010000029">
    <property type="protein sequence ID" value="MFB5269348.1"/>
    <property type="molecule type" value="Genomic_DNA"/>
</dbReference>
<organism evidence="1 2">
    <name type="scientific">Paenibacillus enshidis</name>
    <dbReference type="NCBI Taxonomy" id="1458439"/>
    <lineage>
        <taxon>Bacteria</taxon>
        <taxon>Bacillati</taxon>
        <taxon>Bacillota</taxon>
        <taxon>Bacilli</taxon>
        <taxon>Bacillales</taxon>
        <taxon>Paenibacillaceae</taxon>
        <taxon>Paenibacillus</taxon>
    </lineage>
</organism>